<keyword evidence="1" id="KW-0547">Nucleotide-binding</keyword>
<gene>
    <name evidence="4" type="ORF">SCUD_LOCUS601</name>
</gene>
<dbReference type="PROSITE" id="PS51419">
    <property type="entry name" value="RAB"/>
    <property type="match status" value="1"/>
</dbReference>
<reference evidence="4 5" key="2">
    <citation type="submission" date="2018-11" db="EMBL/GenBank/DDBJ databases">
        <authorList>
            <consortium name="Pathogen Informatics"/>
        </authorList>
    </citation>
    <scope>NUCLEOTIDE SEQUENCE [LARGE SCALE GENOMIC DNA]</scope>
    <source>
        <strain evidence="4">Dakar</strain>
        <strain evidence="5">Dakar, Senegal</strain>
    </source>
</reference>
<sequence>MSYTYSLTIHIGHSWSKYNLRQARSGSTGHILDQNNKKKDQEDTVQRRGTRQRINPTATLTENAGKQIPIAIIGNKKDLKEQKEWQGNKCVSYAIGSKLAQEIGALFFETSALTGENVNECVEALARLLCAQEDYNLRCPQLKLSSDTPRQTNPKCCVR</sequence>
<dbReference type="PANTHER" id="PTHR47977">
    <property type="entry name" value="RAS-RELATED PROTEIN RAB"/>
    <property type="match status" value="1"/>
</dbReference>
<proteinExistence type="predicted"/>
<keyword evidence="5" id="KW-1185">Reference proteome</keyword>
<evidence type="ECO:0000313" key="5">
    <source>
        <dbReference type="Proteomes" id="UP000279833"/>
    </source>
</evidence>
<evidence type="ECO:0000313" key="6">
    <source>
        <dbReference type="WBParaSite" id="SCUD_0000060001-mRNA-1"/>
    </source>
</evidence>
<dbReference type="Proteomes" id="UP000279833">
    <property type="component" value="Unassembled WGS sequence"/>
</dbReference>
<dbReference type="AlphaFoldDB" id="A0A183JD40"/>
<evidence type="ECO:0000256" key="3">
    <source>
        <dbReference type="SAM" id="MobiDB-lite"/>
    </source>
</evidence>
<dbReference type="InterPro" id="IPR027417">
    <property type="entry name" value="P-loop_NTPase"/>
</dbReference>
<keyword evidence="2" id="KW-0342">GTP-binding</keyword>
<dbReference type="GO" id="GO:0005525">
    <property type="term" value="F:GTP binding"/>
    <property type="evidence" value="ECO:0007669"/>
    <property type="project" value="UniProtKB-KW"/>
</dbReference>
<organism evidence="6">
    <name type="scientific">Schistosoma curassoni</name>
    <dbReference type="NCBI Taxonomy" id="6186"/>
    <lineage>
        <taxon>Eukaryota</taxon>
        <taxon>Metazoa</taxon>
        <taxon>Spiralia</taxon>
        <taxon>Lophotrochozoa</taxon>
        <taxon>Platyhelminthes</taxon>
        <taxon>Trematoda</taxon>
        <taxon>Digenea</taxon>
        <taxon>Strigeidida</taxon>
        <taxon>Schistosomatoidea</taxon>
        <taxon>Schistosomatidae</taxon>
        <taxon>Schistosoma</taxon>
    </lineage>
</organism>
<dbReference type="InterPro" id="IPR050227">
    <property type="entry name" value="Rab"/>
</dbReference>
<dbReference type="SMART" id="SM00175">
    <property type="entry name" value="RAB"/>
    <property type="match status" value="1"/>
</dbReference>
<dbReference type="GO" id="GO:0003924">
    <property type="term" value="F:GTPase activity"/>
    <property type="evidence" value="ECO:0007669"/>
    <property type="project" value="InterPro"/>
</dbReference>
<dbReference type="STRING" id="6186.A0A183JD40"/>
<protein>
    <submittedName>
        <fullName evidence="6">Ras family protein</fullName>
    </submittedName>
</protein>
<dbReference type="PRINTS" id="PR00449">
    <property type="entry name" value="RASTRNSFRMNG"/>
</dbReference>
<dbReference type="EMBL" id="UZAK01000419">
    <property type="protein sequence ID" value="VDO62724.1"/>
    <property type="molecule type" value="Genomic_DNA"/>
</dbReference>
<dbReference type="WBParaSite" id="SCUD_0000060001-mRNA-1">
    <property type="protein sequence ID" value="SCUD_0000060001-mRNA-1"/>
    <property type="gene ID" value="SCUD_0000060001"/>
</dbReference>
<accession>A0A183JD40</accession>
<feature type="compositionally biased region" description="Basic and acidic residues" evidence="3">
    <location>
        <begin position="35"/>
        <end position="46"/>
    </location>
</feature>
<dbReference type="Pfam" id="PF00071">
    <property type="entry name" value="Ras"/>
    <property type="match status" value="1"/>
</dbReference>
<evidence type="ECO:0000313" key="4">
    <source>
        <dbReference type="EMBL" id="VDO62724.1"/>
    </source>
</evidence>
<feature type="region of interest" description="Disordered" evidence="3">
    <location>
        <begin position="28"/>
        <end position="50"/>
    </location>
</feature>
<evidence type="ECO:0000256" key="1">
    <source>
        <dbReference type="ARBA" id="ARBA00022741"/>
    </source>
</evidence>
<dbReference type="SUPFAM" id="SSF52540">
    <property type="entry name" value="P-loop containing nucleoside triphosphate hydrolases"/>
    <property type="match status" value="1"/>
</dbReference>
<name>A0A183JD40_9TREM</name>
<reference evidence="6" key="1">
    <citation type="submission" date="2016-06" db="UniProtKB">
        <authorList>
            <consortium name="WormBaseParasite"/>
        </authorList>
    </citation>
    <scope>IDENTIFICATION</scope>
</reference>
<dbReference type="InterPro" id="IPR001806">
    <property type="entry name" value="Small_GTPase"/>
</dbReference>
<evidence type="ECO:0000256" key="2">
    <source>
        <dbReference type="ARBA" id="ARBA00023134"/>
    </source>
</evidence>
<dbReference type="Gene3D" id="3.40.50.300">
    <property type="entry name" value="P-loop containing nucleotide triphosphate hydrolases"/>
    <property type="match status" value="1"/>
</dbReference>